<comment type="similarity">
    <text evidence="1">Belongs to the bactofilin family.</text>
</comment>
<feature type="compositionally biased region" description="Low complexity" evidence="2">
    <location>
        <begin position="164"/>
        <end position="175"/>
    </location>
</feature>
<keyword evidence="4" id="KW-1185">Reference proteome</keyword>
<evidence type="ECO:0000313" key="3">
    <source>
        <dbReference type="EMBL" id="TNJ64525.1"/>
    </source>
</evidence>
<feature type="region of interest" description="Disordered" evidence="2">
    <location>
        <begin position="112"/>
        <end position="175"/>
    </location>
</feature>
<protein>
    <submittedName>
        <fullName evidence="3">Polymer-forming cytoskeletal protein</fullName>
    </submittedName>
</protein>
<dbReference type="PANTHER" id="PTHR35024">
    <property type="entry name" value="HYPOTHETICAL CYTOSOLIC PROTEIN"/>
    <property type="match status" value="1"/>
</dbReference>
<dbReference type="Proteomes" id="UP000307943">
    <property type="component" value="Unassembled WGS sequence"/>
</dbReference>
<sequence>MFKKKTRTMNPNTTDTLIGEGTIFDGRIKSEAGIRVEGHITGNVESEGDVTVGENGSVKSNIAARNVLIAGTVHGNIATKGSVRIMSTGKLYGNTTTQSLIIEEGGLFQGNSRVETAGSTAPATETQQTQQSQQQQHPDSQPFASTAPSTGGQHGSPSSPAPAPAFGYSSSTSPL</sequence>
<dbReference type="OrthoDB" id="9789407at2"/>
<feature type="compositionally biased region" description="Low complexity" evidence="2">
    <location>
        <begin position="119"/>
        <end position="144"/>
    </location>
</feature>
<accession>A0A5C4T6S3</accession>
<dbReference type="PANTHER" id="PTHR35024:SF4">
    <property type="entry name" value="POLYMER-FORMING CYTOSKELETAL PROTEIN"/>
    <property type="match status" value="1"/>
</dbReference>
<evidence type="ECO:0000313" key="4">
    <source>
        <dbReference type="Proteomes" id="UP000307943"/>
    </source>
</evidence>
<dbReference type="EMBL" id="VDCQ01000028">
    <property type="protein sequence ID" value="TNJ64525.1"/>
    <property type="molecule type" value="Genomic_DNA"/>
</dbReference>
<name>A0A5C4T6S3_9BACL</name>
<comment type="caution">
    <text evidence="3">The sequence shown here is derived from an EMBL/GenBank/DDBJ whole genome shotgun (WGS) entry which is preliminary data.</text>
</comment>
<proteinExistence type="inferred from homology"/>
<dbReference type="InterPro" id="IPR007607">
    <property type="entry name" value="BacA/B"/>
</dbReference>
<evidence type="ECO:0000256" key="2">
    <source>
        <dbReference type="SAM" id="MobiDB-lite"/>
    </source>
</evidence>
<dbReference type="AlphaFoldDB" id="A0A5C4T6S3"/>
<evidence type="ECO:0000256" key="1">
    <source>
        <dbReference type="ARBA" id="ARBA00044755"/>
    </source>
</evidence>
<dbReference type="RefSeq" id="WP_139603962.1">
    <property type="nucleotide sequence ID" value="NZ_VDCQ01000028.1"/>
</dbReference>
<gene>
    <name evidence="3" type="ORF">FE784_19795</name>
</gene>
<reference evidence="3 4" key="1">
    <citation type="submission" date="2019-05" db="EMBL/GenBank/DDBJ databases">
        <title>We sequenced the genome of Paenibacillus hemerocallicola KCTC 33185 for further insight into its adaptation and study the phylogeny of Paenibacillus.</title>
        <authorList>
            <person name="Narsing Rao M.P."/>
        </authorList>
    </citation>
    <scope>NUCLEOTIDE SEQUENCE [LARGE SCALE GENOMIC DNA]</scope>
    <source>
        <strain evidence="3 4">KCTC 33185</strain>
    </source>
</reference>
<dbReference type="Pfam" id="PF04519">
    <property type="entry name" value="Bactofilin"/>
    <property type="match status" value="1"/>
</dbReference>
<organism evidence="3 4">
    <name type="scientific">Paenibacillus hemerocallicola</name>
    <dbReference type="NCBI Taxonomy" id="1172614"/>
    <lineage>
        <taxon>Bacteria</taxon>
        <taxon>Bacillati</taxon>
        <taxon>Bacillota</taxon>
        <taxon>Bacilli</taxon>
        <taxon>Bacillales</taxon>
        <taxon>Paenibacillaceae</taxon>
        <taxon>Paenibacillus</taxon>
    </lineage>
</organism>